<dbReference type="SUPFAM" id="SSF144232">
    <property type="entry name" value="HIT/MYND zinc finger-like"/>
    <property type="match status" value="1"/>
</dbReference>
<dbReference type="Pfam" id="PF01753">
    <property type="entry name" value="zf-MYND"/>
    <property type="match status" value="1"/>
</dbReference>
<evidence type="ECO:0000259" key="5">
    <source>
        <dbReference type="PROSITE" id="PS50865"/>
    </source>
</evidence>
<keyword evidence="3" id="KW-0862">Zinc</keyword>
<comment type="caution">
    <text evidence="6">The sequence shown here is derived from an EMBL/GenBank/DDBJ whole genome shotgun (WGS) entry which is preliminary data.</text>
</comment>
<proteinExistence type="predicted"/>
<evidence type="ECO:0000256" key="2">
    <source>
        <dbReference type="ARBA" id="ARBA00022771"/>
    </source>
</evidence>
<organism evidence="6 7">
    <name type="scientific">Elasticomyces elasticus</name>
    <dbReference type="NCBI Taxonomy" id="574655"/>
    <lineage>
        <taxon>Eukaryota</taxon>
        <taxon>Fungi</taxon>
        <taxon>Dikarya</taxon>
        <taxon>Ascomycota</taxon>
        <taxon>Pezizomycotina</taxon>
        <taxon>Dothideomycetes</taxon>
        <taxon>Dothideomycetidae</taxon>
        <taxon>Mycosphaerellales</taxon>
        <taxon>Teratosphaeriaceae</taxon>
        <taxon>Elasticomyces</taxon>
    </lineage>
</organism>
<name>A0AAN8A695_9PEZI</name>
<dbReference type="GO" id="GO:0008270">
    <property type="term" value="F:zinc ion binding"/>
    <property type="evidence" value="ECO:0007669"/>
    <property type="project" value="UniProtKB-KW"/>
</dbReference>
<sequence>MSDVVPNKNVIKRVCGVCGAGPDISLSRCVQCKSVWYCGKECQKKDWRLHKKACETLAVPDLEEGTLAVLNVPNELLRPYHRYPALVLEVTSATPGSDSYQLREAYYKCSSTSDPLENSQVFKELPLTTVLGYPLLVTRQPEYGNFVPNIFMDYLSVDPDPKSPTFGQKLFPSVQGGLLLVRRDGKHMHKLHIIAIVAYAKNLVLEIFKRSAGREGKGETVDRVKLAEKFLTPKGPATIFEGLLRVVGSIRWMDLDCPFKSEPAAASS</sequence>
<dbReference type="PANTHER" id="PTHR46920:SF1">
    <property type="entry name" value="PROTEIN MSS51 HOMOLOG, MITOCHONDRIAL-RELATED"/>
    <property type="match status" value="1"/>
</dbReference>
<evidence type="ECO:0000313" key="7">
    <source>
        <dbReference type="Proteomes" id="UP001310594"/>
    </source>
</evidence>
<dbReference type="InterPro" id="IPR002893">
    <property type="entry name" value="Znf_MYND"/>
</dbReference>
<dbReference type="Proteomes" id="UP001310594">
    <property type="component" value="Unassembled WGS sequence"/>
</dbReference>
<keyword evidence="1" id="KW-0479">Metal-binding</keyword>
<evidence type="ECO:0000256" key="1">
    <source>
        <dbReference type="ARBA" id="ARBA00022723"/>
    </source>
</evidence>
<evidence type="ECO:0000313" key="6">
    <source>
        <dbReference type="EMBL" id="KAK5706899.1"/>
    </source>
</evidence>
<evidence type="ECO:0000256" key="4">
    <source>
        <dbReference type="PROSITE-ProRule" id="PRU00134"/>
    </source>
</evidence>
<dbReference type="PROSITE" id="PS01360">
    <property type="entry name" value="ZF_MYND_1"/>
    <property type="match status" value="1"/>
</dbReference>
<dbReference type="PROSITE" id="PS50865">
    <property type="entry name" value="ZF_MYND_2"/>
    <property type="match status" value="1"/>
</dbReference>
<dbReference type="PANTHER" id="PTHR46920">
    <property type="match status" value="1"/>
</dbReference>
<dbReference type="Gene3D" id="6.10.140.2220">
    <property type="match status" value="1"/>
</dbReference>
<dbReference type="EMBL" id="JAVRQU010000002">
    <property type="protein sequence ID" value="KAK5706899.1"/>
    <property type="molecule type" value="Genomic_DNA"/>
</dbReference>
<dbReference type="AlphaFoldDB" id="A0AAN8A695"/>
<dbReference type="InterPro" id="IPR052839">
    <property type="entry name" value="Mito_gene_expr_regulator"/>
</dbReference>
<keyword evidence="2 4" id="KW-0863">Zinc-finger</keyword>
<reference evidence="6" key="1">
    <citation type="submission" date="2023-08" db="EMBL/GenBank/DDBJ databases">
        <title>Black Yeasts Isolated from many extreme environments.</title>
        <authorList>
            <person name="Coleine C."/>
            <person name="Stajich J.E."/>
            <person name="Selbmann L."/>
        </authorList>
    </citation>
    <scope>NUCLEOTIDE SEQUENCE</scope>
    <source>
        <strain evidence="6">CCFEE 5810</strain>
    </source>
</reference>
<evidence type="ECO:0000256" key="3">
    <source>
        <dbReference type="ARBA" id="ARBA00022833"/>
    </source>
</evidence>
<feature type="domain" description="MYND-type" evidence="5">
    <location>
        <begin position="15"/>
        <end position="54"/>
    </location>
</feature>
<protein>
    <submittedName>
        <fullName evidence="6">Translational activator for mitochondrial COX1</fullName>
    </submittedName>
</protein>
<accession>A0AAN8A695</accession>
<gene>
    <name evidence="6" type="primary">MSS51_1</name>
    <name evidence="6" type="ORF">LTR97_001891</name>
</gene>